<dbReference type="EMBL" id="GEDG01034236">
    <property type="protein sequence ID" value="JAP09834.1"/>
    <property type="molecule type" value="Transcribed_RNA"/>
</dbReference>
<proteinExistence type="predicted"/>
<accession>A0A0V0GPN3</accession>
<name>A0A0V0GPN3_SOLCH</name>
<evidence type="ECO:0000313" key="1">
    <source>
        <dbReference type="EMBL" id="JAP09834.1"/>
    </source>
</evidence>
<sequence length="68" mass="7797">MISVLRCYRLLLHYLVTNFKSIDSFNNSDTECLSPLTSKNHSVFFFSTKKVLVNETNSLNSISTKHLV</sequence>
<reference evidence="1" key="1">
    <citation type="submission" date="2015-12" db="EMBL/GenBank/DDBJ databases">
        <title>Gene expression during late stages of embryo sac development: a critical building block for successful pollen-pistil interactions.</title>
        <authorList>
            <person name="Liu Y."/>
            <person name="Joly V."/>
            <person name="Sabar M."/>
            <person name="Matton D.P."/>
        </authorList>
    </citation>
    <scope>NUCLEOTIDE SEQUENCE</scope>
</reference>
<organism evidence="1">
    <name type="scientific">Solanum chacoense</name>
    <name type="common">Chaco potato</name>
    <dbReference type="NCBI Taxonomy" id="4108"/>
    <lineage>
        <taxon>Eukaryota</taxon>
        <taxon>Viridiplantae</taxon>
        <taxon>Streptophyta</taxon>
        <taxon>Embryophyta</taxon>
        <taxon>Tracheophyta</taxon>
        <taxon>Spermatophyta</taxon>
        <taxon>Magnoliopsida</taxon>
        <taxon>eudicotyledons</taxon>
        <taxon>Gunneridae</taxon>
        <taxon>Pentapetalae</taxon>
        <taxon>asterids</taxon>
        <taxon>lamiids</taxon>
        <taxon>Solanales</taxon>
        <taxon>Solanaceae</taxon>
        <taxon>Solanoideae</taxon>
        <taxon>Solaneae</taxon>
        <taxon>Solanum</taxon>
    </lineage>
</organism>
<protein>
    <submittedName>
        <fullName evidence="1">Putative ovule protein</fullName>
    </submittedName>
</protein>
<dbReference type="AlphaFoldDB" id="A0A0V0GPN3"/>